<feature type="compositionally biased region" description="Low complexity" evidence="1">
    <location>
        <begin position="936"/>
        <end position="948"/>
    </location>
</feature>
<feature type="compositionally biased region" description="Polar residues" evidence="1">
    <location>
        <begin position="221"/>
        <end position="263"/>
    </location>
</feature>
<reference evidence="4 5" key="1">
    <citation type="journal article" date="2009" name="PLoS Genet.">
        <title>The genome of Nectria haematococca: contribution of supernumerary chromosomes to gene expansion.</title>
        <authorList>
            <person name="Coleman J.J."/>
            <person name="Rounsley S.D."/>
            <person name="Rodriguez-Carres M."/>
            <person name="Kuo A."/>
            <person name="Wasmann C.C."/>
            <person name="Grimwood J."/>
            <person name="Schmutz J."/>
            <person name="Taga M."/>
            <person name="White G.J."/>
            <person name="Zhou S."/>
            <person name="Schwartz D.C."/>
            <person name="Freitag M."/>
            <person name="Ma L.J."/>
            <person name="Danchin E.G."/>
            <person name="Henrissat B."/>
            <person name="Coutinho P.M."/>
            <person name="Nelson D.R."/>
            <person name="Straney D."/>
            <person name="Napoli C.A."/>
            <person name="Barker B.M."/>
            <person name="Gribskov M."/>
            <person name="Rep M."/>
            <person name="Kroken S."/>
            <person name="Molnar I."/>
            <person name="Rensing C."/>
            <person name="Kennell J.C."/>
            <person name="Zamora J."/>
            <person name="Farman M.L."/>
            <person name="Selker E.U."/>
            <person name="Salamov A."/>
            <person name="Shapiro H."/>
            <person name="Pangilinan J."/>
            <person name="Lindquist E."/>
            <person name="Lamers C."/>
            <person name="Grigoriev I.V."/>
            <person name="Geiser D.M."/>
            <person name="Covert S.F."/>
            <person name="Temporini E."/>
            <person name="Vanetten H.D."/>
        </authorList>
    </citation>
    <scope>NUCLEOTIDE SEQUENCE [LARGE SCALE GENOMIC DNA]</scope>
    <source>
        <strain evidence="5">ATCC MYA-4622 / CBS 123669 / FGSC 9596 / NRRL 45880 / 77-13-4</strain>
    </source>
</reference>
<feature type="compositionally biased region" description="Low complexity" evidence="1">
    <location>
        <begin position="827"/>
        <end position="848"/>
    </location>
</feature>
<dbReference type="Gene3D" id="2.60.120.1560">
    <property type="match status" value="1"/>
</dbReference>
<evidence type="ECO:0000256" key="1">
    <source>
        <dbReference type="SAM" id="MobiDB-lite"/>
    </source>
</evidence>
<feature type="compositionally biased region" description="Polar residues" evidence="1">
    <location>
        <begin position="810"/>
        <end position="826"/>
    </location>
</feature>
<dbReference type="InParanoid" id="C7ZNI1"/>
<feature type="compositionally biased region" description="Low complexity" evidence="1">
    <location>
        <begin position="685"/>
        <end position="698"/>
    </location>
</feature>
<feature type="domain" description="PA14" evidence="3">
    <location>
        <begin position="1038"/>
        <end position="1212"/>
    </location>
</feature>
<dbReference type="RefSeq" id="XP_003040151.1">
    <property type="nucleotide sequence ID" value="XM_003040105.1"/>
</dbReference>
<dbReference type="OrthoDB" id="4388755at2759"/>
<sequence>MDNKLRLALVASTLQFWLASAVEHPAPICPTGLAYVQLQPVHVLVEKPVQLSAYIASNTTITVDETLTITVTDAPLVLVTELTQYETITSLAKSLCNEKGECLSGPGSTELGLSHSTSNPLVPYSGRDSSASALASPTKSSLKGSSVSSSSPERVNTFVSGNPTQDTTATASALEPGTETEQQPHEQTSQRRLSGQSSIKSSDNLATAGSVAGFSKAKTSIPTVPFSEDSTSTSYPQRQASSTPFSSTEDYRSQKNTNTAFEGSSTYSGRRSSSGLSPSSAPQSEQPGLSSLLSTLSKSTSLPSTLPENGAQTSTSLSPAAHPSFSTNASLDIQRSKTETATGYASEPPSSLTSTQYTTFPHKYVGPEPSAGVPQQTLGTSFEHAQPESASFSTLLASTLTSTAALEVSSASESGSTLDYVLAWTSSEELELPITSGQTNLYDSSIQNSMGPTIPSTAEPLTSSAVYSTDAELTSISSTTQSYLSSFRQSEQSSPAAEDKVESSTLKASEPLNLQRLKGSSTTSASLLASTSSEISKVSTTRNAPESTTALTDLESLTSPEPAKTSTGVRWPAMQSLEASNTTSLGTSTSTLRFLVTTEPLESTIEETSKTESELESSATSECAHEESSTAGSSVPTSSTSESGDTESSASESTTSGPETSESSTAESSTVELSTAEWSTAGPLATSSSTSESASMESLAFESTASEPAISGSETSESSTAESSTAGPLTASSSTPESVSMESSVSESTASRPIISGPETSESSSAESSMLSETAAPTPAKLPTASSLTPESSTIEPSTSTSTILESSVLWPTTAESSTTAITNLDSTTLESATAESSALASETTQSSIPEPPATSLSTDESLPTESSTSIPMTPESKISSTSTASMHETTPAARVPETVMSSDISKTSSPSKKIESSVASEPLWYSTSQVTTILSSSKPSETTSTTEIPMSQSTTADLGPDSQTDAQTTALTTTSLESSSITDLQTTTNPEVSTTTSSAANIATSEVGCISDADCNQDEVCDTDSRQCIVSKPDQSCGNAGLEYAVYDNPYYNSDILDYADFDVTHFHGATPLFEGITDRVGIAQGQNPYYPPIKVYDDSEVMFLQYKAISHVALLYAPYSGDYEISVPVSDEITLVWVGDKAISDWTRENADVEQRYHYETREPQVVRIHLEAGSYNNLRILWANGQGEFSFILSIKAPNGDVIVDGTESNTDYLVKFPCGDKAVL</sequence>
<protein>
    <recommendedName>
        <fullName evidence="3">PA14 domain-containing protein</fullName>
    </recommendedName>
</protein>
<keyword evidence="2" id="KW-0732">Signal</keyword>
<feature type="region of interest" description="Disordered" evidence="1">
    <location>
        <begin position="935"/>
        <end position="997"/>
    </location>
</feature>
<feature type="compositionally biased region" description="Polar residues" evidence="1">
    <location>
        <begin position="152"/>
        <end position="171"/>
    </location>
</feature>
<feature type="compositionally biased region" description="Low complexity" evidence="1">
    <location>
        <begin position="520"/>
        <end position="533"/>
    </location>
</feature>
<feature type="compositionally biased region" description="Low complexity" evidence="1">
    <location>
        <begin position="902"/>
        <end position="921"/>
    </location>
</feature>
<feature type="compositionally biased region" description="Polar residues" evidence="1">
    <location>
        <begin position="855"/>
        <end position="889"/>
    </location>
</feature>
<evidence type="ECO:0000313" key="4">
    <source>
        <dbReference type="EMBL" id="EEU34438.1"/>
    </source>
</evidence>
<feature type="compositionally biased region" description="Low complexity" evidence="1">
    <location>
        <begin position="711"/>
        <end position="808"/>
    </location>
</feature>
<evidence type="ECO:0000313" key="5">
    <source>
        <dbReference type="Proteomes" id="UP000005206"/>
    </source>
</evidence>
<dbReference type="HOGENOM" id="CLU_267972_0_0_1"/>
<dbReference type="Pfam" id="PF10528">
    <property type="entry name" value="GLEYA"/>
    <property type="match status" value="1"/>
</dbReference>
<feature type="region of interest" description="Disordered" evidence="1">
    <location>
        <begin position="486"/>
        <end position="572"/>
    </location>
</feature>
<feature type="signal peptide" evidence="2">
    <location>
        <begin position="1"/>
        <end position="21"/>
    </location>
</feature>
<dbReference type="Proteomes" id="UP000005206">
    <property type="component" value="Chromosome 11"/>
</dbReference>
<dbReference type="OMA" id="TESHMES"/>
<organism evidence="4 5">
    <name type="scientific">Fusarium vanettenii (strain ATCC MYA-4622 / CBS 123669 / FGSC 9596 / NRRL 45880 / 77-13-4)</name>
    <name type="common">Fusarium solani subsp. pisi</name>
    <dbReference type="NCBI Taxonomy" id="660122"/>
    <lineage>
        <taxon>Eukaryota</taxon>
        <taxon>Fungi</taxon>
        <taxon>Dikarya</taxon>
        <taxon>Ascomycota</taxon>
        <taxon>Pezizomycotina</taxon>
        <taxon>Sordariomycetes</taxon>
        <taxon>Hypocreomycetidae</taxon>
        <taxon>Hypocreales</taxon>
        <taxon>Nectriaceae</taxon>
        <taxon>Fusarium</taxon>
        <taxon>Fusarium solani species complex</taxon>
        <taxon>Fusarium vanettenii</taxon>
    </lineage>
</organism>
<accession>C7ZNI1</accession>
<dbReference type="EMBL" id="GG698968">
    <property type="protein sequence ID" value="EEU34438.1"/>
    <property type="molecule type" value="Genomic_DNA"/>
</dbReference>
<feature type="compositionally biased region" description="Polar residues" evidence="1">
    <location>
        <begin position="534"/>
        <end position="568"/>
    </location>
</feature>
<feature type="compositionally biased region" description="Low complexity" evidence="1">
    <location>
        <begin position="264"/>
        <end position="307"/>
    </location>
</feature>
<dbReference type="GeneID" id="9677965"/>
<dbReference type="KEGG" id="nhe:NECHADRAFT_87049"/>
<dbReference type="PROSITE" id="PS51820">
    <property type="entry name" value="PA14"/>
    <property type="match status" value="1"/>
</dbReference>
<evidence type="ECO:0000256" key="2">
    <source>
        <dbReference type="SAM" id="SignalP"/>
    </source>
</evidence>
<dbReference type="AlphaFoldDB" id="C7ZNI1"/>
<dbReference type="eggNOG" id="KOG1216">
    <property type="taxonomic scope" value="Eukaryota"/>
</dbReference>
<proteinExistence type="predicted"/>
<feature type="region of interest" description="Disordered" evidence="1">
    <location>
        <begin position="598"/>
        <end position="921"/>
    </location>
</feature>
<dbReference type="InterPro" id="IPR037524">
    <property type="entry name" value="PA14/GLEYA"/>
</dbReference>
<evidence type="ECO:0000259" key="3">
    <source>
        <dbReference type="PROSITE" id="PS51820"/>
    </source>
</evidence>
<feature type="region of interest" description="Disordered" evidence="1">
    <location>
        <begin position="221"/>
        <end position="376"/>
    </location>
</feature>
<feature type="chain" id="PRO_5002988992" description="PA14 domain-containing protein" evidence="2">
    <location>
        <begin position="22"/>
        <end position="1228"/>
    </location>
</feature>
<feature type="compositionally biased region" description="Low complexity" evidence="1">
    <location>
        <begin position="136"/>
        <end position="151"/>
    </location>
</feature>
<feature type="compositionally biased region" description="Low complexity" evidence="1">
    <location>
        <begin position="962"/>
        <end position="997"/>
    </location>
</feature>
<feature type="compositionally biased region" description="Polar residues" evidence="1">
    <location>
        <begin position="179"/>
        <end position="204"/>
    </location>
</feature>
<gene>
    <name evidence="4" type="ORF">NECHADRAFT_87049</name>
</gene>
<name>C7ZNI1_FUSV7</name>
<feature type="compositionally biased region" description="Polar residues" evidence="1">
    <location>
        <begin position="310"/>
        <end position="359"/>
    </location>
</feature>
<dbReference type="InterPro" id="IPR018871">
    <property type="entry name" value="GLEYA_adhesin_domain"/>
</dbReference>
<dbReference type="VEuPathDB" id="FungiDB:NECHADRAFT_87049"/>
<feature type="compositionally biased region" description="Low complexity" evidence="1">
    <location>
        <begin position="629"/>
        <end position="677"/>
    </location>
</feature>
<feature type="region of interest" description="Disordered" evidence="1">
    <location>
        <begin position="106"/>
        <end position="204"/>
    </location>
</feature>
<keyword evidence="5" id="KW-1185">Reference proteome</keyword>